<dbReference type="PANTHER" id="PTHR30106:SF2">
    <property type="entry name" value="UPF0324 INNER MEMBRANE PROTEIN YEIH"/>
    <property type="match status" value="1"/>
</dbReference>
<dbReference type="EMBL" id="QWFX01000016">
    <property type="protein sequence ID" value="RIJ26467.1"/>
    <property type="molecule type" value="Genomic_DNA"/>
</dbReference>
<feature type="transmembrane region" description="Helical" evidence="7">
    <location>
        <begin position="26"/>
        <end position="57"/>
    </location>
</feature>
<feature type="transmembrane region" description="Helical" evidence="7">
    <location>
        <begin position="95"/>
        <end position="118"/>
    </location>
</feature>
<evidence type="ECO:0000313" key="8">
    <source>
        <dbReference type="EMBL" id="RIJ26467.1"/>
    </source>
</evidence>
<evidence type="ECO:0000256" key="1">
    <source>
        <dbReference type="ARBA" id="ARBA00004651"/>
    </source>
</evidence>
<feature type="transmembrane region" description="Helical" evidence="7">
    <location>
        <begin position="195"/>
        <end position="216"/>
    </location>
</feature>
<feature type="transmembrane region" description="Helical" evidence="7">
    <location>
        <begin position="69"/>
        <end position="88"/>
    </location>
</feature>
<keyword evidence="5 7" id="KW-1133">Transmembrane helix</keyword>
<dbReference type="GO" id="GO:0005886">
    <property type="term" value="C:plasma membrane"/>
    <property type="evidence" value="ECO:0007669"/>
    <property type="project" value="UniProtKB-SubCell"/>
</dbReference>
<evidence type="ECO:0000256" key="6">
    <source>
        <dbReference type="ARBA" id="ARBA00023136"/>
    </source>
</evidence>
<organism evidence="8 9">
    <name type="scientific">Henriciella mobilis</name>
    <dbReference type="NCBI Taxonomy" id="2305467"/>
    <lineage>
        <taxon>Bacteria</taxon>
        <taxon>Pseudomonadati</taxon>
        <taxon>Pseudomonadota</taxon>
        <taxon>Alphaproteobacteria</taxon>
        <taxon>Hyphomonadales</taxon>
        <taxon>Hyphomonadaceae</taxon>
        <taxon>Henriciella</taxon>
    </lineage>
</organism>
<evidence type="ECO:0000256" key="3">
    <source>
        <dbReference type="ARBA" id="ARBA00022475"/>
    </source>
</evidence>
<feature type="transmembrane region" description="Helical" evidence="7">
    <location>
        <begin position="261"/>
        <end position="280"/>
    </location>
</feature>
<keyword evidence="3" id="KW-1003">Cell membrane</keyword>
<dbReference type="Proteomes" id="UP000266385">
    <property type="component" value="Unassembled WGS sequence"/>
</dbReference>
<keyword evidence="9" id="KW-1185">Reference proteome</keyword>
<dbReference type="Pfam" id="PF03601">
    <property type="entry name" value="Cons_hypoth698"/>
    <property type="match status" value="1"/>
</dbReference>
<dbReference type="InterPro" id="IPR018383">
    <property type="entry name" value="UPF0324_pro"/>
</dbReference>
<accession>A0A399R966</accession>
<name>A0A399R966_9PROT</name>
<feature type="transmembrane region" description="Helical" evidence="7">
    <location>
        <begin position="162"/>
        <end position="183"/>
    </location>
</feature>
<feature type="transmembrane region" description="Helical" evidence="7">
    <location>
        <begin position="319"/>
        <end position="342"/>
    </location>
</feature>
<keyword evidence="4 7" id="KW-0812">Transmembrane</keyword>
<keyword evidence="6 7" id="KW-0472">Membrane</keyword>
<protein>
    <submittedName>
        <fullName evidence="8">Putative sulfate exporter family transporter</fullName>
    </submittedName>
</protein>
<evidence type="ECO:0000313" key="9">
    <source>
        <dbReference type="Proteomes" id="UP000266385"/>
    </source>
</evidence>
<sequence length="347" mass="35645">MAIRNEMIAAPWPRWLARPMMNWDGLLLAGIVSLCGVFLSNITGAPVLLLVLVIGLMLKAPSANDTQSAGLNLAGDAILKAGVALLGMQITLSQIAALGWATALLVLTSLVMTLAIGWQIGKWAGLKSESAIIAASAVAICGASAALAIASVLPRKAKDDTVILSIIGVTTLSTAAMIAYPALAQTLGLNDAQAGILFGAAIHDVAQVVGAGALFSSEATETSAIVKLLRVACLMPVALVVGILFSCESVETDQQITLPRFPIFLIIFAVLVGINSIGLVPEYARSLANALSQGCLILAVAAIGIKTSFSQLLMTSGRVFLVLAVVTVLLGGGVLGSLLLFFETTSI</sequence>
<evidence type="ECO:0000256" key="7">
    <source>
        <dbReference type="SAM" id="Phobius"/>
    </source>
</evidence>
<gene>
    <name evidence="8" type="ORF">D1223_15920</name>
</gene>
<feature type="transmembrane region" description="Helical" evidence="7">
    <location>
        <begin position="287"/>
        <end position="307"/>
    </location>
</feature>
<comment type="similarity">
    <text evidence="2">Belongs to the UPF0324 family.</text>
</comment>
<feature type="transmembrane region" description="Helical" evidence="7">
    <location>
        <begin position="228"/>
        <end position="246"/>
    </location>
</feature>
<reference evidence="8 9" key="1">
    <citation type="submission" date="2018-08" db="EMBL/GenBank/DDBJ databases">
        <title>Henriciella mobilis sp. nov., isolated from seawater.</title>
        <authorList>
            <person name="Cheng H."/>
            <person name="Wu Y.-H."/>
            <person name="Xu X.-W."/>
            <person name="Guo L.-L."/>
        </authorList>
    </citation>
    <scope>NUCLEOTIDE SEQUENCE [LARGE SCALE GENOMIC DNA]</scope>
    <source>
        <strain evidence="8 9">JN25</strain>
    </source>
</reference>
<proteinExistence type="inferred from homology"/>
<evidence type="ECO:0000256" key="2">
    <source>
        <dbReference type="ARBA" id="ARBA00007977"/>
    </source>
</evidence>
<dbReference type="PANTHER" id="PTHR30106">
    <property type="entry name" value="INNER MEMBRANE PROTEIN YEIH-RELATED"/>
    <property type="match status" value="1"/>
</dbReference>
<comment type="caution">
    <text evidence="8">The sequence shown here is derived from an EMBL/GenBank/DDBJ whole genome shotgun (WGS) entry which is preliminary data.</text>
</comment>
<comment type="subcellular location">
    <subcellularLocation>
        <location evidence="1">Cell membrane</location>
        <topology evidence="1">Multi-pass membrane protein</topology>
    </subcellularLocation>
</comment>
<evidence type="ECO:0000256" key="5">
    <source>
        <dbReference type="ARBA" id="ARBA00022989"/>
    </source>
</evidence>
<dbReference type="AlphaFoldDB" id="A0A399R966"/>
<feature type="transmembrane region" description="Helical" evidence="7">
    <location>
        <begin position="130"/>
        <end position="150"/>
    </location>
</feature>
<evidence type="ECO:0000256" key="4">
    <source>
        <dbReference type="ARBA" id="ARBA00022692"/>
    </source>
</evidence>